<dbReference type="InterPro" id="IPR010432">
    <property type="entry name" value="RDD"/>
</dbReference>
<evidence type="ECO:0000313" key="8">
    <source>
        <dbReference type="EMBL" id="MDP5137811.1"/>
    </source>
</evidence>
<evidence type="ECO:0000256" key="6">
    <source>
        <dbReference type="SAM" id="Phobius"/>
    </source>
</evidence>
<comment type="subcellular location">
    <subcellularLocation>
        <location evidence="1">Cell membrane</location>
        <topology evidence="1">Multi-pass membrane protein</topology>
    </subcellularLocation>
</comment>
<feature type="transmembrane region" description="Helical" evidence="6">
    <location>
        <begin position="58"/>
        <end position="77"/>
    </location>
</feature>
<evidence type="ECO:0000256" key="1">
    <source>
        <dbReference type="ARBA" id="ARBA00004651"/>
    </source>
</evidence>
<dbReference type="Pfam" id="PF06271">
    <property type="entry name" value="RDD"/>
    <property type="match status" value="1"/>
</dbReference>
<evidence type="ECO:0000256" key="3">
    <source>
        <dbReference type="ARBA" id="ARBA00022692"/>
    </source>
</evidence>
<evidence type="ECO:0000256" key="5">
    <source>
        <dbReference type="ARBA" id="ARBA00023136"/>
    </source>
</evidence>
<keyword evidence="3 6" id="KW-0812">Transmembrane</keyword>
<keyword evidence="4 6" id="KW-1133">Transmembrane helix</keyword>
<gene>
    <name evidence="8" type="ORF">ORJ04_17795</name>
</gene>
<dbReference type="InterPro" id="IPR051791">
    <property type="entry name" value="Pra-immunoreactive"/>
</dbReference>
<comment type="caution">
    <text evidence="8">The sequence shown here is derived from an EMBL/GenBank/DDBJ whole genome shotgun (WGS) entry which is preliminary data.</text>
</comment>
<dbReference type="EMBL" id="JAPJDZ010000068">
    <property type="protein sequence ID" value="MDP5137811.1"/>
    <property type="molecule type" value="Genomic_DNA"/>
</dbReference>
<feature type="domain" description="RDD" evidence="7">
    <location>
        <begin position="14"/>
        <end position="141"/>
    </location>
</feature>
<reference evidence="8 9" key="1">
    <citation type="submission" date="2022-11" db="EMBL/GenBank/DDBJ databases">
        <title>Viruses from the air-sea interface of a natural surface slick.</title>
        <authorList>
            <person name="Rahlff J."/>
            <person name="Holmfeldt K."/>
        </authorList>
    </citation>
    <scope>NUCLEOTIDE SEQUENCE [LARGE SCALE GENOMIC DNA]</scope>
    <source>
        <strain evidence="8 9">SMS4</strain>
    </source>
</reference>
<proteinExistence type="predicted"/>
<keyword evidence="2" id="KW-1003">Cell membrane</keyword>
<accession>A0ABT9I359</accession>
<evidence type="ECO:0000313" key="9">
    <source>
        <dbReference type="Proteomes" id="UP001231109"/>
    </source>
</evidence>
<dbReference type="Proteomes" id="UP001231109">
    <property type="component" value="Unassembled WGS sequence"/>
</dbReference>
<evidence type="ECO:0000259" key="7">
    <source>
        <dbReference type="Pfam" id="PF06271"/>
    </source>
</evidence>
<evidence type="ECO:0000256" key="4">
    <source>
        <dbReference type="ARBA" id="ARBA00022989"/>
    </source>
</evidence>
<dbReference type="RefSeq" id="WP_305977034.1">
    <property type="nucleotide sequence ID" value="NZ_JAPJDZ010000068.1"/>
</dbReference>
<dbReference type="PANTHER" id="PTHR36115">
    <property type="entry name" value="PROLINE-RICH ANTIGEN HOMOLOG-RELATED"/>
    <property type="match status" value="1"/>
</dbReference>
<keyword evidence="5 6" id="KW-0472">Membrane</keyword>
<feature type="transmembrane region" description="Helical" evidence="6">
    <location>
        <begin position="110"/>
        <end position="128"/>
    </location>
</feature>
<organism evidence="8 9">
    <name type="scientific">Rheinheimera baltica</name>
    <dbReference type="NCBI Taxonomy" id="67576"/>
    <lineage>
        <taxon>Bacteria</taxon>
        <taxon>Pseudomonadati</taxon>
        <taxon>Pseudomonadota</taxon>
        <taxon>Gammaproteobacteria</taxon>
        <taxon>Chromatiales</taxon>
        <taxon>Chromatiaceae</taxon>
        <taxon>Rheinheimera</taxon>
    </lineage>
</organism>
<protein>
    <submittedName>
        <fullName evidence="8">RDD family protein</fullName>
    </submittedName>
</protein>
<keyword evidence="9" id="KW-1185">Reference proteome</keyword>
<feature type="transmembrane region" description="Helical" evidence="6">
    <location>
        <begin position="21"/>
        <end position="46"/>
    </location>
</feature>
<sequence>MNTAPDSTATALKYVGFWERVVASVIDSLLLVCITLPLMLLIYGWAYIDRSNFQVTGAYYLVQWVFPILAIIAFWLYRQATPGKMALAARIVDAKTGNNPTTKQCVIRYIGYYLAVLPLGLGFFWIGWDAKKQGWHDKLAGTVVVKPTYNSNNLAHFTQNP</sequence>
<name>A0ABT9I359_9GAMM</name>
<evidence type="ECO:0000256" key="2">
    <source>
        <dbReference type="ARBA" id="ARBA00022475"/>
    </source>
</evidence>
<dbReference type="PANTHER" id="PTHR36115:SF4">
    <property type="entry name" value="MEMBRANE PROTEIN"/>
    <property type="match status" value="1"/>
</dbReference>